<evidence type="ECO:0000259" key="3">
    <source>
        <dbReference type="PROSITE" id="PS50110"/>
    </source>
</evidence>
<protein>
    <submittedName>
        <fullName evidence="4">Hybrid sensory histidine kinase TorS</fullName>
    </submittedName>
</protein>
<sequence>MSEAPGVLLIDPDPVERDRLRRELEERGWRVCVAEDAAAAVRLCEERPAEFRAAVVDLQLPGLQGARVLAGLGAVAPALARVAMSAGLAPYSVAAFRRLTRTPLLAKPVHAADLDSVLGELVAATV</sequence>
<dbReference type="PANTHER" id="PTHR44591">
    <property type="entry name" value="STRESS RESPONSE REGULATOR PROTEIN 1"/>
    <property type="match status" value="1"/>
</dbReference>
<dbReference type="GO" id="GO:0016301">
    <property type="term" value="F:kinase activity"/>
    <property type="evidence" value="ECO:0007669"/>
    <property type="project" value="UniProtKB-KW"/>
</dbReference>
<dbReference type="GO" id="GO:0000160">
    <property type="term" value="P:phosphorelay signal transduction system"/>
    <property type="evidence" value="ECO:0007669"/>
    <property type="project" value="InterPro"/>
</dbReference>
<gene>
    <name evidence="4" type="ORF">ETAA1_13330</name>
</gene>
<evidence type="ECO:0000313" key="4">
    <source>
        <dbReference type="EMBL" id="QDU19409.1"/>
    </source>
</evidence>
<reference evidence="4 5" key="1">
    <citation type="submission" date="2019-02" db="EMBL/GenBank/DDBJ databases">
        <title>Deep-cultivation of Planctomycetes and their phenomic and genomic characterization uncovers novel biology.</title>
        <authorList>
            <person name="Wiegand S."/>
            <person name="Jogler M."/>
            <person name="Boedeker C."/>
            <person name="Pinto D."/>
            <person name="Vollmers J."/>
            <person name="Rivas-Marin E."/>
            <person name="Kohn T."/>
            <person name="Peeters S.H."/>
            <person name="Heuer A."/>
            <person name="Rast P."/>
            <person name="Oberbeckmann S."/>
            <person name="Bunk B."/>
            <person name="Jeske O."/>
            <person name="Meyerdierks A."/>
            <person name="Storesund J.E."/>
            <person name="Kallscheuer N."/>
            <person name="Luecker S."/>
            <person name="Lage O.M."/>
            <person name="Pohl T."/>
            <person name="Merkel B.J."/>
            <person name="Hornburger P."/>
            <person name="Mueller R.-W."/>
            <person name="Bruemmer F."/>
            <person name="Labrenz M."/>
            <person name="Spormann A.M."/>
            <person name="Op den Camp H."/>
            <person name="Overmann J."/>
            <person name="Amann R."/>
            <person name="Jetten M.S.M."/>
            <person name="Mascher T."/>
            <person name="Medema M.H."/>
            <person name="Devos D.P."/>
            <person name="Kaster A.-K."/>
            <person name="Ovreas L."/>
            <person name="Rohde M."/>
            <person name="Galperin M.Y."/>
            <person name="Jogler C."/>
        </authorList>
    </citation>
    <scope>NUCLEOTIDE SEQUENCE [LARGE SCALE GENOMIC DNA]</scope>
    <source>
        <strain evidence="4 5">ETA_A1</strain>
    </source>
</reference>
<accession>A0A517XPH1</accession>
<keyword evidence="4" id="KW-0418">Kinase</keyword>
<dbReference type="RefSeq" id="WP_145235382.1">
    <property type="nucleotide sequence ID" value="NZ_CP036273.1"/>
</dbReference>
<feature type="domain" description="Response regulatory" evidence="3">
    <location>
        <begin position="6"/>
        <end position="122"/>
    </location>
</feature>
<dbReference type="Gene3D" id="3.40.50.2300">
    <property type="match status" value="1"/>
</dbReference>
<dbReference type="SUPFAM" id="SSF52172">
    <property type="entry name" value="CheY-like"/>
    <property type="match status" value="1"/>
</dbReference>
<feature type="modified residue" description="4-aspartylphosphate" evidence="2">
    <location>
        <position position="57"/>
    </location>
</feature>
<dbReference type="EMBL" id="CP036273">
    <property type="protein sequence ID" value="QDU19409.1"/>
    <property type="molecule type" value="Genomic_DNA"/>
</dbReference>
<evidence type="ECO:0000313" key="5">
    <source>
        <dbReference type="Proteomes" id="UP000319576"/>
    </source>
</evidence>
<keyword evidence="5" id="KW-1185">Reference proteome</keyword>
<evidence type="ECO:0000256" key="1">
    <source>
        <dbReference type="ARBA" id="ARBA00022553"/>
    </source>
</evidence>
<organism evidence="4 5">
    <name type="scientific">Urbifossiella limnaea</name>
    <dbReference type="NCBI Taxonomy" id="2528023"/>
    <lineage>
        <taxon>Bacteria</taxon>
        <taxon>Pseudomonadati</taxon>
        <taxon>Planctomycetota</taxon>
        <taxon>Planctomycetia</taxon>
        <taxon>Gemmatales</taxon>
        <taxon>Gemmataceae</taxon>
        <taxon>Urbifossiella</taxon>
    </lineage>
</organism>
<dbReference type="InterPro" id="IPR011006">
    <property type="entry name" value="CheY-like_superfamily"/>
</dbReference>
<dbReference type="PROSITE" id="PS50110">
    <property type="entry name" value="RESPONSE_REGULATORY"/>
    <property type="match status" value="1"/>
</dbReference>
<evidence type="ECO:0000256" key="2">
    <source>
        <dbReference type="PROSITE-ProRule" id="PRU00169"/>
    </source>
</evidence>
<dbReference type="InterPro" id="IPR001789">
    <property type="entry name" value="Sig_transdc_resp-reg_receiver"/>
</dbReference>
<keyword evidence="4" id="KW-0808">Transferase</keyword>
<dbReference type="Pfam" id="PF00072">
    <property type="entry name" value="Response_reg"/>
    <property type="match status" value="1"/>
</dbReference>
<dbReference type="KEGG" id="uli:ETAA1_13330"/>
<keyword evidence="1 2" id="KW-0597">Phosphoprotein</keyword>
<dbReference type="PANTHER" id="PTHR44591:SF3">
    <property type="entry name" value="RESPONSE REGULATORY DOMAIN-CONTAINING PROTEIN"/>
    <property type="match status" value="1"/>
</dbReference>
<dbReference type="InterPro" id="IPR050595">
    <property type="entry name" value="Bact_response_regulator"/>
</dbReference>
<proteinExistence type="predicted"/>
<dbReference type="AlphaFoldDB" id="A0A517XPH1"/>
<name>A0A517XPH1_9BACT</name>
<dbReference type="SMART" id="SM00448">
    <property type="entry name" value="REC"/>
    <property type="match status" value="1"/>
</dbReference>
<dbReference type="Proteomes" id="UP000319576">
    <property type="component" value="Chromosome"/>
</dbReference>